<dbReference type="InterPro" id="IPR034660">
    <property type="entry name" value="DinB/YfiT-like"/>
</dbReference>
<sequence length="158" mass="19037">MSKSEIIKDLTKYIDWIDSLQTLSEQQANAPYQEGKWSPKEILMHMAEWDRFTVEERLPEMQEGNVLKNVPFEPFNKEAARLANEKTFEEIRNYAKEQRERILKQLQLVDETDWIKEFKIGNHSMSIKQYFADFVWHDSHHKEQIESVRKDEEIYLES</sequence>
<evidence type="ECO:0000259" key="1">
    <source>
        <dbReference type="Pfam" id="PF12867"/>
    </source>
</evidence>
<proteinExistence type="predicted"/>
<dbReference type="Gene3D" id="1.20.120.450">
    <property type="entry name" value="dinb family like domain"/>
    <property type="match status" value="1"/>
</dbReference>
<dbReference type="RefSeq" id="WP_283733365.1">
    <property type="nucleotide sequence ID" value="NZ_CP125968.1"/>
</dbReference>
<feature type="domain" description="DinB-like" evidence="1">
    <location>
        <begin position="20"/>
        <end position="145"/>
    </location>
</feature>
<evidence type="ECO:0000313" key="2">
    <source>
        <dbReference type="EMBL" id="MDW0118707.1"/>
    </source>
</evidence>
<name>A0AAW9AB36_9BACL</name>
<organism evidence="2 3">
    <name type="scientific">Sporosarcina thermotolerans</name>
    <dbReference type="NCBI Taxonomy" id="633404"/>
    <lineage>
        <taxon>Bacteria</taxon>
        <taxon>Bacillati</taxon>
        <taxon>Bacillota</taxon>
        <taxon>Bacilli</taxon>
        <taxon>Bacillales</taxon>
        <taxon>Caryophanaceae</taxon>
        <taxon>Sporosarcina</taxon>
    </lineage>
</organism>
<reference evidence="2 3" key="1">
    <citation type="submission" date="2023-06" db="EMBL/GenBank/DDBJ databases">
        <title>Sporosarcina sp. nov., isolated from Korean traditional fermented seafood 'Jeotgal'.</title>
        <authorList>
            <person name="Yang A.I."/>
            <person name="Shin N.-R."/>
        </authorList>
    </citation>
    <scope>NUCLEOTIDE SEQUENCE [LARGE SCALE GENOMIC DNA]</scope>
    <source>
        <strain evidence="2 3">KCTC43456</strain>
    </source>
</reference>
<keyword evidence="3" id="KW-1185">Reference proteome</keyword>
<comment type="caution">
    <text evidence="2">The sequence shown here is derived from an EMBL/GenBank/DDBJ whole genome shotgun (WGS) entry which is preliminary data.</text>
</comment>
<dbReference type="InterPro" id="IPR024775">
    <property type="entry name" value="DinB-like"/>
</dbReference>
<gene>
    <name evidence="2" type="ORF">QTL97_17420</name>
</gene>
<evidence type="ECO:0000313" key="3">
    <source>
        <dbReference type="Proteomes" id="UP001271648"/>
    </source>
</evidence>
<protein>
    <submittedName>
        <fullName evidence="2">DinB family protein</fullName>
    </submittedName>
</protein>
<dbReference type="EMBL" id="JAUBDJ010000016">
    <property type="protein sequence ID" value="MDW0118707.1"/>
    <property type="molecule type" value="Genomic_DNA"/>
</dbReference>
<dbReference type="Pfam" id="PF12867">
    <property type="entry name" value="DinB_2"/>
    <property type="match status" value="1"/>
</dbReference>
<accession>A0AAW9AB36</accession>
<dbReference type="Proteomes" id="UP001271648">
    <property type="component" value="Unassembled WGS sequence"/>
</dbReference>
<dbReference type="AlphaFoldDB" id="A0AAW9AB36"/>
<dbReference type="SUPFAM" id="SSF109854">
    <property type="entry name" value="DinB/YfiT-like putative metalloenzymes"/>
    <property type="match status" value="1"/>
</dbReference>